<sequence>MVFVLSPKGVYGNAELKALLDLKASLDPEGIFLSSWTKNGNPCDDSFEGVACNEKGQVANVSLQGKGLSGKLSPAIGDLKHLTGLYLHYNSLYGDIPREVANLTQLSDLYLNVNHFSGEIPSQIGKMENLQ</sequence>
<evidence type="ECO:0000256" key="2">
    <source>
        <dbReference type="ARBA" id="ARBA00004191"/>
    </source>
</evidence>
<evidence type="ECO:0000256" key="4">
    <source>
        <dbReference type="ARBA" id="ARBA00022525"/>
    </source>
</evidence>
<dbReference type="FunFam" id="3.80.10.10:FF:000400">
    <property type="entry name" value="Nuclear pore complex protein NUP107"/>
    <property type="match status" value="1"/>
</dbReference>
<keyword evidence="10" id="KW-1015">Disulfide bond</keyword>
<dbReference type="SUPFAM" id="SSF52058">
    <property type="entry name" value="L domain-like"/>
    <property type="match status" value="1"/>
</dbReference>
<dbReference type="EMBL" id="ASHM01063976">
    <property type="protein sequence ID" value="PNX90782.1"/>
    <property type="molecule type" value="Genomic_DNA"/>
</dbReference>
<organism evidence="13 14">
    <name type="scientific">Trifolium pratense</name>
    <name type="common">Red clover</name>
    <dbReference type="NCBI Taxonomy" id="57577"/>
    <lineage>
        <taxon>Eukaryota</taxon>
        <taxon>Viridiplantae</taxon>
        <taxon>Streptophyta</taxon>
        <taxon>Embryophyta</taxon>
        <taxon>Tracheophyta</taxon>
        <taxon>Spermatophyta</taxon>
        <taxon>Magnoliopsida</taxon>
        <taxon>eudicotyledons</taxon>
        <taxon>Gunneridae</taxon>
        <taxon>Pentapetalae</taxon>
        <taxon>rosids</taxon>
        <taxon>fabids</taxon>
        <taxon>Fabales</taxon>
        <taxon>Fabaceae</taxon>
        <taxon>Papilionoideae</taxon>
        <taxon>50 kb inversion clade</taxon>
        <taxon>NPAAA clade</taxon>
        <taxon>Hologalegina</taxon>
        <taxon>IRL clade</taxon>
        <taxon>Trifolieae</taxon>
        <taxon>Trifolium</taxon>
    </lineage>
</organism>
<dbReference type="Pfam" id="PF00560">
    <property type="entry name" value="LRR_1"/>
    <property type="match status" value="2"/>
</dbReference>
<dbReference type="GO" id="GO:0016301">
    <property type="term" value="F:kinase activity"/>
    <property type="evidence" value="ECO:0007669"/>
    <property type="project" value="UniProtKB-KW"/>
</dbReference>
<evidence type="ECO:0000256" key="3">
    <source>
        <dbReference type="ARBA" id="ARBA00022512"/>
    </source>
</evidence>
<evidence type="ECO:0000259" key="12">
    <source>
        <dbReference type="Pfam" id="PF08263"/>
    </source>
</evidence>
<dbReference type="InterPro" id="IPR013210">
    <property type="entry name" value="LRR_N_plant-typ"/>
</dbReference>
<dbReference type="Pfam" id="PF08263">
    <property type="entry name" value="LRRNT_2"/>
    <property type="match status" value="1"/>
</dbReference>
<proteinExistence type="inferred from homology"/>
<keyword evidence="5" id="KW-0433">Leucine-rich repeat</keyword>
<dbReference type="InterPro" id="IPR032675">
    <property type="entry name" value="LRR_dom_sf"/>
</dbReference>
<evidence type="ECO:0000256" key="9">
    <source>
        <dbReference type="ARBA" id="ARBA00023136"/>
    </source>
</evidence>
<feature type="domain" description="Leucine-rich repeat-containing N-terminal plant-type" evidence="12">
    <location>
        <begin position="13"/>
        <end position="53"/>
    </location>
</feature>
<feature type="non-terminal residue" evidence="13">
    <location>
        <position position="131"/>
    </location>
</feature>
<keyword evidence="8" id="KW-0611">Plant defense</keyword>
<evidence type="ECO:0000256" key="7">
    <source>
        <dbReference type="ARBA" id="ARBA00022737"/>
    </source>
</evidence>
<reference evidence="13 14" key="2">
    <citation type="journal article" date="2017" name="Front. Plant Sci.">
        <title>Gene Classification and Mining of Molecular Markers Useful in Red Clover (Trifolium pratense) Breeding.</title>
        <authorList>
            <person name="Istvanek J."/>
            <person name="Dluhosova J."/>
            <person name="Dluhos P."/>
            <person name="Patkova L."/>
            <person name="Nedelnik J."/>
            <person name="Repkova J."/>
        </authorList>
    </citation>
    <scope>NUCLEOTIDE SEQUENCE [LARGE SCALE GENOMIC DNA]</scope>
    <source>
        <strain evidence="14">cv. Tatra</strain>
        <tissue evidence="13">Young leaves</tissue>
    </source>
</reference>
<evidence type="ECO:0000256" key="8">
    <source>
        <dbReference type="ARBA" id="ARBA00022821"/>
    </source>
</evidence>
<evidence type="ECO:0000313" key="13">
    <source>
        <dbReference type="EMBL" id="PNX90782.1"/>
    </source>
</evidence>
<evidence type="ECO:0000256" key="5">
    <source>
        <dbReference type="ARBA" id="ARBA00022614"/>
    </source>
</evidence>
<keyword evidence="6" id="KW-0732">Signal</keyword>
<dbReference type="GO" id="GO:0006952">
    <property type="term" value="P:defense response"/>
    <property type="evidence" value="ECO:0007669"/>
    <property type="project" value="UniProtKB-KW"/>
</dbReference>
<evidence type="ECO:0000256" key="10">
    <source>
        <dbReference type="ARBA" id="ARBA00023157"/>
    </source>
</evidence>
<evidence type="ECO:0000256" key="6">
    <source>
        <dbReference type="ARBA" id="ARBA00022729"/>
    </source>
</evidence>
<keyword evidence="13" id="KW-0808">Transferase</keyword>
<dbReference type="Gene3D" id="3.80.10.10">
    <property type="entry name" value="Ribonuclease Inhibitor"/>
    <property type="match status" value="1"/>
</dbReference>
<protein>
    <submittedName>
        <fullName evidence="13">Putative LRR receptor-like protein kinase</fullName>
    </submittedName>
</protein>
<comment type="caution">
    <text evidence="13">The sequence shown here is derived from an EMBL/GenBank/DDBJ whole genome shotgun (WGS) entry which is preliminary data.</text>
</comment>
<evidence type="ECO:0000256" key="1">
    <source>
        <dbReference type="ARBA" id="ARBA00004170"/>
    </source>
</evidence>
<keyword evidence="13" id="KW-0675">Receptor</keyword>
<reference evidence="13 14" key="1">
    <citation type="journal article" date="2014" name="Am. J. Bot.">
        <title>Genome assembly and annotation for red clover (Trifolium pratense; Fabaceae).</title>
        <authorList>
            <person name="Istvanek J."/>
            <person name="Jaros M."/>
            <person name="Krenek A."/>
            <person name="Repkova J."/>
        </authorList>
    </citation>
    <scope>NUCLEOTIDE SEQUENCE [LARGE SCALE GENOMIC DNA]</scope>
    <source>
        <strain evidence="14">cv. Tatra</strain>
        <tissue evidence="13">Young leaves</tissue>
    </source>
</reference>
<keyword evidence="9" id="KW-0472">Membrane</keyword>
<dbReference type="AlphaFoldDB" id="A0A2K3MJ23"/>
<dbReference type="PANTHER" id="PTHR47988">
    <property type="entry name" value="SOMATIC EMBRYOGENESIS RECEPTOR KINASE 1"/>
    <property type="match status" value="1"/>
</dbReference>
<keyword evidence="4" id="KW-0964">Secreted</keyword>
<evidence type="ECO:0000256" key="11">
    <source>
        <dbReference type="ARBA" id="ARBA00038043"/>
    </source>
</evidence>
<keyword evidence="13" id="KW-0418">Kinase</keyword>
<dbReference type="GO" id="GO:0016020">
    <property type="term" value="C:membrane"/>
    <property type="evidence" value="ECO:0007669"/>
    <property type="project" value="UniProtKB-SubCell"/>
</dbReference>
<gene>
    <name evidence="13" type="ORF">L195_g046909</name>
</gene>
<dbReference type="STRING" id="57577.A0A2K3MJ23"/>
<evidence type="ECO:0000313" key="14">
    <source>
        <dbReference type="Proteomes" id="UP000236291"/>
    </source>
</evidence>
<dbReference type="InterPro" id="IPR001611">
    <property type="entry name" value="Leu-rich_rpt"/>
</dbReference>
<comment type="subcellular location">
    <subcellularLocation>
        <location evidence="1">Membrane</location>
        <topology evidence="1">Peripheral membrane protein</topology>
    </subcellularLocation>
    <subcellularLocation>
        <location evidence="2">Secreted</location>
        <location evidence="2">Cell wall</location>
    </subcellularLocation>
</comment>
<accession>A0A2K3MJ23</accession>
<dbReference type="Proteomes" id="UP000236291">
    <property type="component" value="Unassembled WGS sequence"/>
</dbReference>
<comment type="similarity">
    <text evidence="11">Belongs to the polygalacturonase-inhibiting protein family.</text>
</comment>
<keyword evidence="7" id="KW-0677">Repeat</keyword>
<keyword evidence="3" id="KW-0134">Cell wall</keyword>
<name>A0A2K3MJ23_TRIPR</name>